<dbReference type="Pfam" id="PF08238">
    <property type="entry name" value="Sel1"/>
    <property type="match status" value="6"/>
</dbReference>
<gene>
    <name evidence="1" type="ORF">ENS56_11670</name>
</gene>
<evidence type="ECO:0000313" key="1">
    <source>
        <dbReference type="EMBL" id="HGT48687.1"/>
    </source>
</evidence>
<dbReference type="SMART" id="SM00671">
    <property type="entry name" value="SEL1"/>
    <property type="match status" value="6"/>
</dbReference>
<dbReference type="EMBL" id="DSVI01000019">
    <property type="protein sequence ID" value="HGT48687.1"/>
    <property type="molecule type" value="Genomic_DNA"/>
</dbReference>
<dbReference type="InterPro" id="IPR006597">
    <property type="entry name" value="Sel1-like"/>
</dbReference>
<reference evidence="1" key="1">
    <citation type="journal article" date="2020" name="mSystems">
        <title>Genome- and Community-Level Interaction Insights into Carbon Utilization and Element Cycling Functions of Hydrothermarchaeota in Hydrothermal Sediment.</title>
        <authorList>
            <person name="Zhou Z."/>
            <person name="Liu Y."/>
            <person name="Xu W."/>
            <person name="Pan J."/>
            <person name="Luo Z.H."/>
            <person name="Li M."/>
        </authorList>
    </citation>
    <scope>NUCLEOTIDE SEQUENCE [LARGE SCALE GENOMIC DNA]</scope>
    <source>
        <strain evidence="1">SpSt-500</strain>
    </source>
</reference>
<dbReference type="PANTHER" id="PTHR11102">
    <property type="entry name" value="SEL-1-LIKE PROTEIN"/>
    <property type="match status" value="1"/>
</dbReference>
<organism evidence="1">
    <name type="scientific">Ignavibacterium album</name>
    <dbReference type="NCBI Taxonomy" id="591197"/>
    <lineage>
        <taxon>Bacteria</taxon>
        <taxon>Pseudomonadati</taxon>
        <taxon>Ignavibacteriota</taxon>
        <taxon>Ignavibacteria</taxon>
        <taxon>Ignavibacteriales</taxon>
        <taxon>Ignavibacteriaceae</taxon>
        <taxon>Ignavibacterium</taxon>
    </lineage>
</organism>
<dbReference type="AlphaFoldDB" id="A0A832G7P6"/>
<name>A0A832G7P6_9BACT</name>
<dbReference type="SUPFAM" id="SSF81901">
    <property type="entry name" value="HCP-like"/>
    <property type="match status" value="2"/>
</dbReference>
<evidence type="ECO:0008006" key="2">
    <source>
        <dbReference type="Google" id="ProtNLM"/>
    </source>
</evidence>
<dbReference type="PANTHER" id="PTHR11102:SF160">
    <property type="entry name" value="ERAD-ASSOCIATED E3 UBIQUITIN-PROTEIN LIGASE COMPONENT HRD3"/>
    <property type="match status" value="1"/>
</dbReference>
<dbReference type="InterPro" id="IPR011990">
    <property type="entry name" value="TPR-like_helical_dom_sf"/>
</dbReference>
<proteinExistence type="predicted"/>
<dbReference type="InterPro" id="IPR050767">
    <property type="entry name" value="Sel1_AlgK"/>
</dbReference>
<protein>
    <recommendedName>
        <fullName evidence="2">TPR repeat protein</fullName>
    </recommendedName>
</protein>
<dbReference type="Gene3D" id="1.25.40.10">
    <property type="entry name" value="Tetratricopeptide repeat domain"/>
    <property type="match status" value="2"/>
</dbReference>
<accession>A0A832G7P6</accession>
<sequence length="518" mass="58927">MIVLFAANLYSQDTTQSLAFKKNRPQKNNPYFYRPDLSYQLLQQFKLIQEANAGDALAQHELGIRLLLGEGVAADTAQAVKWIKSAADLNLSAAAYNYGILLINGWGVDWNPFEAFKYFIQAASKGMPQAQYVSGILYTDNLIVPRNWEKAFYWIHLAKQNGYQVDDDVYNELLTKVRSGFIDSVKSDKIALEKNISKDDVKAKSDLNVNNQSDVEKSLGLSFINFDLLEDTTSREIKDIELINDLERTDIPNILDTLRLKNAKSVKEIIGNDQIKILMDLCNNGSPEALTLVGKLYEEGIYFSRDLILAAEYYLRAIRYESFRAPFLLYQLTQKVEFNSLLQKEAQAQNSDAMFVWYGLSRFGYNNELINSEAIRMLQNAANQKHIPSLIELGLNFFTGDYIQKNELNAFQLWKEAEQSGSNEATIRLVLSEVFNENQKDKHKKLVSSLINFAEKGSVISQSALGYCFLNGVGVAKNKGTAVKYFRTAAFRGNRFAYEQLKKLYDELRPSLTEFKIE</sequence>
<comment type="caution">
    <text evidence="1">The sequence shown here is derived from an EMBL/GenBank/DDBJ whole genome shotgun (WGS) entry which is preliminary data.</text>
</comment>